<evidence type="ECO:0000313" key="2">
    <source>
        <dbReference type="EMBL" id="EJT49547.1"/>
    </source>
</evidence>
<feature type="compositionally biased region" description="Polar residues" evidence="1">
    <location>
        <begin position="544"/>
        <end position="553"/>
    </location>
</feature>
<feature type="region of interest" description="Disordered" evidence="1">
    <location>
        <begin position="756"/>
        <end position="816"/>
    </location>
</feature>
<comment type="caution">
    <text evidence="2">The sequence shown here is derived from an EMBL/GenBank/DDBJ whole genome shotgun (WGS) entry which is preliminary data.</text>
</comment>
<feature type="compositionally biased region" description="Acidic residues" evidence="1">
    <location>
        <begin position="592"/>
        <end position="603"/>
    </location>
</feature>
<feature type="compositionally biased region" description="Low complexity" evidence="1">
    <location>
        <begin position="454"/>
        <end position="476"/>
    </location>
</feature>
<feature type="compositionally biased region" description="Low complexity" evidence="1">
    <location>
        <begin position="415"/>
        <end position="436"/>
    </location>
</feature>
<feature type="compositionally biased region" description="Polar residues" evidence="1">
    <location>
        <begin position="831"/>
        <end position="845"/>
    </location>
</feature>
<feature type="compositionally biased region" description="Polar residues" evidence="1">
    <location>
        <begin position="503"/>
        <end position="518"/>
    </location>
</feature>
<feature type="compositionally biased region" description="Basic and acidic residues" evidence="1">
    <location>
        <begin position="521"/>
        <end position="542"/>
    </location>
</feature>
<feature type="region of interest" description="Disordered" evidence="1">
    <location>
        <begin position="831"/>
        <end position="930"/>
    </location>
</feature>
<feature type="region of interest" description="Disordered" evidence="1">
    <location>
        <begin position="591"/>
        <end position="623"/>
    </location>
</feature>
<gene>
    <name evidence="2" type="ORF">A1Q1_01352</name>
</gene>
<evidence type="ECO:0000256" key="1">
    <source>
        <dbReference type="SAM" id="MobiDB-lite"/>
    </source>
</evidence>
<feature type="region of interest" description="Disordered" evidence="1">
    <location>
        <begin position="415"/>
        <end position="553"/>
    </location>
</feature>
<feature type="region of interest" description="Disordered" evidence="1">
    <location>
        <begin position="289"/>
        <end position="401"/>
    </location>
</feature>
<feature type="compositionally biased region" description="Low complexity" evidence="1">
    <location>
        <begin position="727"/>
        <end position="736"/>
    </location>
</feature>
<feature type="compositionally biased region" description="Low complexity" evidence="1">
    <location>
        <begin position="877"/>
        <end position="894"/>
    </location>
</feature>
<name>J6F2X9_TRIAS</name>
<dbReference type="AlphaFoldDB" id="J6F2X9"/>
<protein>
    <submittedName>
        <fullName evidence="2">Uncharacterized protein</fullName>
    </submittedName>
</protein>
<feature type="region of interest" description="Disordered" evidence="1">
    <location>
        <begin position="655"/>
        <end position="744"/>
    </location>
</feature>
<dbReference type="GeneID" id="25984866"/>
<feature type="compositionally biased region" description="Low complexity" evidence="1">
    <location>
        <begin position="104"/>
        <end position="124"/>
    </location>
</feature>
<dbReference type="HOGENOM" id="CLU_275473_0_0_1"/>
<feature type="compositionally biased region" description="Pro residues" evidence="1">
    <location>
        <begin position="437"/>
        <end position="450"/>
    </location>
</feature>
<reference evidence="2 3" key="1">
    <citation type="journal article" date="2012" name="Eukaryot. Cell">
        <title>Draft genome sequence of CBS 2479, the standard type strain of Trichosporon asahii.</title>
        <authorList>
            <person name="Yang R.Y."/>
            <person name="Li H.T."/>
            <person name="Zhu H."/>
            <person name="Zhou G.P."/>
            <person name="Wang M."/>
            <person name="Wang L."/>
        </authorList>
    </citation>
    <scope>NUCLEOTIDE SEQUENCE [LARGE SCALE GENOMIC DNA]</scope>
    <source>
        <strain evidence="3">ATCC 90039 / CBS 2479 / JCM 2466 / KCTC 7840 / NCYC 2677 / UAMH 7654</strain>
    </source>
</reference>
<feature type="compositionally biased region" description="Basic and acidic residues" evidence="1">
    <location>
        <begin position="347"/>
        <end position="365"/>
    </location>
</feature>
<dbReference type="OrthoDB" id="2564920at2759"/>
<evidence type="ECO:0000313" key="3">
    <source>
        <dbReference type="Proteomes" id="UP000002748"/>
    </source>
</evidence>
<dbReference type="EMBL" id="ALBS01000169">
    <property type="protein sequence ID" value="EJT49547.1"/>
    <property type="molecule type" value="Genomic_DNA"/>
</dbReference>
<proteinExistence type="predicted"/>
<feature type="compositionally biased region" description="Pro residues" evidence="1">
    <location>
        <begin position="865"/>
        <end position="876"/>
    </location>
</feature>
<feature type="compositionally biased region" description="Low complexity" evidence="1">
    <location>
        <begin position="604"/>
        <end position="613"/>
    </location>
</feature>
<feature type="compositionally biased region" description="Polar residues" evidence="1">
    <location>
        <begin position="783"/>
        <end position="797"/>
    </location>
</feature>
<dbReference type="RefSeq" id="XP_014179866.1">
    <property type="nucleotide sequence ID" value="XM_014324391.1"/>
</dbReference>
<feature type="compositionally biased region" description="Polar residues" evidence="1">
    <location>
        <begin position="486"/>
        <end position="495"/>
    </location>
</feature>
<feature type="compositionally biased region" description="Basic and acidic residues" evidence="1">
    <location>
        <begin position="909"/>
        <end position="925"/>
    </location>
</feature>
<feature type="compositionally biased region" description="Basic and acidic residues" evidence="1">
    <location>
        <begin position="77"/>
        <end position="91"/>
    </location>
</feature>
<accession>J6F2X9</accession>
<dbReference type="VEuPathDB" id="FungiDB:A1Q1_01352"/>
<feature type="region of interest" description="Disordered" evidence="1">
    <location>
        <begin position="1126"/>
        <end position="1159"/>
    </location>
</feature>
<feature type="compositionally biased region" description="Polar residues" evidence="1">
    <location>
        <begin position="313"/>
        <end position="322"/>
    </location>
</feature>
<dbReference type="Proteomes" id="UP000002748">
    <property type="component" value="Unassembled WGS sequence"/>
</dbReference>
<dbReference type="KEGG" id="tasa:A1Q1_01352"/>
<feature type="region of interest" description="Disordered" evidence="1">
    <location>
        <begin position="69"/>
        <end position="221"/>
    </location>
</feature>
<organism evidence="2 3">
    <name type="scientific">Trichosporon asahii var. asahii (strain ATCC 90039 / CBS 2479 / JCM 2466 / KCTC 7840 / NBRC 103889/ NCYC 2677 / UAMH 7654)</name>
    <name type="common">Yeast</name>
    <dbReference type="NCBI Taxonomy" id="1186058"/>
    <lineage>
        <taxon>Eukaryota</taxon>
        <taxon>Fungi</taxon>
        <taxon>Dikarya</taxon>
        <taxon>Basidiomycota</taxon>
        <taxon>Agaricomycotina</taxon>
        <taxon>Tremellomycetes</taxon>
        <taxon>Trichosporonales</taxon>
        <taxon>Trichosporonaceae</taxon>
        <taxon>Trichosporon</taxon>
    </lineage>
</organism>
<feature type="compositionally biased region" description="Polar residues" evidence="1">
    <location>
        <begin position="94"/>
        <end position="103"/>
    </location>
</feature>
<sequence>MYEATAADHKMNAPKHTMIPRGRSLTDPDLLLHIQSPSCSTPSTVRSAAPLRPRIETSDFALPLIPTIRADSPMSTHSRDPRMTEDLEPPRLWKTTSRGSQPNSPSVTSACPSPTPSATPSAYSVRLKTSSGGGEASGSRLQRKKSNASLLVKRGLTRMGSVMSRKGASAGGREGSRHGQHSSTSTPPRRRLPRNNSLTLDDLVEESNPSPSPGLMRVQSPNQPLLPSQICQSQVETGGVSRPFNVQLHVSENLEGLPMEWLDQLKAQGMSESELLLIVAAHKKQRSVPLHPINPTGRRKPVPNFTVGDVSAPTLSRSQRNPSGALEDAQGDVNVILRTPPKKHGRPGHDKSEPSETRKVPKEKPSLTIQVPPRERPKVQLEQGHMSPPSQRAHGATLAPAASSLTVAGSTLTWPRAASSAAPALRSVPTVTTAPTPVSPPKSGPDPSPQPLEASARSPTSASLPPTPTSTSASSKAGRRSRALSTQLRRSSSIITKLLTEFDTASSRPSRSSGQHLQPHSRGDHGSGSDTEEKRKGEHERGPSNVSANSFLTVGSVSSAGRRMSDEIRGFQNLNIDLTDGDEWAASILAAWDEEGGTEEPPEGTETAEVAPAPLQDEGADAPEVDYVPEGAEIRVVRPPITKQASMISLRAVMEEAEERKERPRPKSVSLDRVYSPPPPPRPLRVASPVNNPAPPSEPRLVVPTTSSSRLRCVSVDSFGVQRRHSQTPTTSPSSSEIDLSTPPLDETATAVIALPKPMTQPLRLTSPRASPTPPLRILRSPKSASMNRSSSGQSLNVGAYRSRPSSQASKRDVHLSPSALSLNHARLSLQAKSSADSPSLYSPRSSRHYSPIRSSYSSHRASLPRPPPSRPPPDVPRSNTETTEGTSSTTPGTQAFPSTGSFLPFSEEEVHSPAEVSANDHRPETFSLPTSADSLTLEYTQHQRGQEHVRGQESIQSIESLFASSGALGLVLNLDGVNNRLSEGAALSRVSSCSSANYSYQLHEATVQRAYTRVLRRARESVHELGGDVDEVSSESAYGDDVYIPQDTLITPGHRSTPSGPTGVTPVDVAFANARLIRVNELDDPEEGYHTAYASPRFDTNRMSTISGYSGSVYHSVSSATDADFQSAGQSTLPPLPISSHVNHPSPLGQLPPQPQPV</sequence>